<protein>
    <submittedName>
        <fullName evidence="5">HlyD family efflux transporter periplasmic adaptor subunit</fullName>
    </submittedName>
</protein>
<feature type="coiled-coil region" evidence="3">
    <location>
        <begin position="397"/>
        <end position="431"/>
    </location>
</feature>
<comment type="caution">
    <text evidence="5">The sequence shown here is derived from an EMBL/GenBank/DDBJ whole genome shotgun (WGS) entry which is preliminary data.</text>
</comment>
<keyword evidence="4" id="KW-0732">Signal</keyword>
<evidence type="ECO:0000256" key="4">
    <source>
        <dbReference type="SAM" id="SignalP"/>
    </source>
</evidence>
<evidence type="ECO:0000256" key="2">
    <source>
        <dbReference type="ARBA" id="ARBA00023054"/>
    </source>
</evidence>
<dbReference type="PANTHER" id="PTHR32347">
    <property type="entry name" value="EFFLUX SYSTEM COMPONENT YKNX-RELATED"/>
    <property type="match status" value="1"/>
</dbReference>
<reference evidence="5 6" key="1">
    <citation type="submission" date="2020-08" db="EMBL/GenBank/DDBJ databases">
        <title>Novel species isolated from subtropical streams in China.</title>
        <authorList>
            <person name="Lu H."/>
        </authorList>
    </citation>
    <scope>NUCLEOTIDE SEQUENCE [LARGE SCALE GENOMIC DNA]</scope>
    <source>
        <strain evidence="5 6">CY22W</strain>
    </source>
</reference>
<evidence type="ECO:0000313" key="6">
    <source>
        <dbReference type="Proteomes" id="UP000654304"/>
    </source>
</evidence>
<feature type="chain" id="PRO_5047445027" evidence="4">
    <location>
        <begin position="22"/>
        <end position="650"/>
    </location>
</feature>
<evidence type="ECO:0000256" key="3">
    <source>
        <dbReference type="SAM" id="Coils"/>
    </source>
</evidence>
<organism evidence="5 6">
    <name type="scientific">Undibacterium curvum</name>
    <dbReference type="NCBI Taxonomy" id="2762294"/>
    <lineage>
        <taxon>Bacteria</taxon>
        <taxon>Pseudomonadati</taxon>
        <taxon>Pseudomonadota</taxon>
        <taxon>Betaproteobacteria</taxon>
        <taxon>Burkholderiales</taxon>
        <taxon>Oxalobacteraceae</taxon>
        <taxon>Undibacterium</taxon>
    </lineage>
</organism>
<comment type="subcellular location">
    <subcellularLocation>
        <location evidence="1">Cell envelope</location>
    </subcellularLocation>
</comment>
<keyword evidence="2 3" id="KW-0175">Coiled coil</keyword>
<sequence length="650" mass="71599">MKFTSYIHSALLFALLSPALAADPQSKIPSVKQRKVFITGEVIAADSQLIFVPPSQSSPVSLRKFVGEGKFVRKGDVVLSIEAHNAGTLEQLQTTLEQTRAKLDAEVAKLEVAALEADKAFAVTQTARDKAEVDAALPKTQISALDFDKNQTEKEKAIRDLEVRRLAAKTAQAAVLRMKQDGELDIRKQHIKLEFTKQEIALSSVIATQDGFVTHNFNQWPQERIDEGASVYPGTQAGTIIGTGKIEVKGWVLEADRLHIRENMAVSLQFDALPGQQADSVIKTISQAPELKAQWGNGRYFRIDIPVPEQFRQLAAPGMSVLIQPADQKAASNNKVIAPAKLTLEGEVQSRVNLPVVPPAIPHIWQYTITQLAPEGSLLKAGDLITQFQAAEVMTHLARHKSTLNEKQRALEKLRLDQAEAERNATLAVDEARANADKAARKASMPKELIRRVDYDKLVIDKELSLKLLDIEKQLYETRKRARLAEKKALEFELMQSQNKINILEQGLTRMTVKAEQPGILIYKNNFNEEKFSSGSKIWMGQSLANLSDPKQLFVNAQVAEAQAVYLRTGQEAKVSVPGGNQVLRARITQLGKVFHSKSATQPGIVRDIELEFEQNSQTSLKPGSAVQVQIQLQAASVPGNATSSAKEGS</sequence>
<dbReference type="PANTHER" id="PTHR32347:SF23">
    <property type="entry name" value="BLL5650 PROTEIN"/>
    <property type="match status" value="1"/>
</dbReference>
<keyword evidence="6" id="KW-1185">Reference proteome</keyword>
<name>A0ABR6ZZH2_9BURK</name>
<dbReference type="Gene3D" id="2.40.30.170">
    <property type="match status" value="2"/>
</dbReference>
<accession>A0ABR6ZZH2</accession>
<gene>
    <name evidence="5" type="ORF">H8K43_00175</name>
</gene>
<proteinExistence type="predicted"/>
<dbReference type="InterPro" id="IPR050465">
    <property type="entry name" value="UPF0194_transport"/>
</dbReference>
<dbReference type="RefSeq" id="WP_186901993.1">
    <property type="nucleotide sequence ID" value="NZ_JACOGD010000001.1"/>
</dbReference>
<evidence type="ECO:0000313" key="5">
    <source>
        <dbReference type="EMBL" id="MBC3930074.1"/>
    </source>
</evidence>
<feature type="signal peptide" evidence="4">
    <location>
        <begin position="1"/>
        <end position="21"/>
    </location>
</feature>
<dbReference type="Proteomes" id="UP000654304">
    <property type="component" value="Unassembled WGS sequence"/>
</dbReference>
<dbReference type="EMBL" id="JACOGD010000001">
    <property type="protein sequence ID" value="MBC3930074.1"/>
    <property type="molecule type" value="Genomic_DNA"/>
</dbReference>
<evidence type="ECO:0000256" key="1">
    <source>
        <dbReference type="ARBA" id="ARBA00004196"/>
    </source>
</evidence>